<dbReference type="Gene3D" id="1.25.40.340">
    <property type="match status" value="1"/>
</dbReference>
<dbReference type="STRING" id="69895.SAMN05192551_101294"/>
<dbReference type="PANTHER" id="PTHR33434">
    <property type="entry name" value="DEGV DOMAIN-CONTAINING PROTEIN DR_1986-RELATED"/>
    <property type="match status" value="1"/>
</dbReference>
<name>A0A1I3ALX2_9FIRM</name>
<feature type="domain" description="DhaL" evidence="1">
    <location>
        <begin position="9"/>
        <end position="201"/>
    </location>
</feature>
<accession>A0A1I3ALX2</accession>
<protein>
    <recommendedName>
        <fullName evidence="1">DhaL domain-containing protein</fullName>
    </recommendedName>
</protein>
<dbReference type="Pfam" id="PF21645">
    <property type="entry name" value="FakA-like_M"/>
    <property type="match status" value="1"/>
</dbReference>
<evidence type="ECO:0000313" key="2">
    <source>
        <dbReference type="EMBL" id="SFH51023.1"/>
    </source>
</evidence>
<dbReference type="Proteomes" id="UP000199287">
    <property type="component" value="Unassembled WGS sequence"/>
</dbReference>
<dbReference type="EMBL" id="FOQA01000001">
    <property type="protein sequence ID" value="SFH51023.1"/>
    <property type="molecule type" value="Genomic_DNA"/>
</dbReference>
<dbReference type="InterPro" id="IPR050270">
    <property type="entry name" value="DegV_domain_contain"/>
</dbReference>
<dbReference type="PANTHER" id="PTHR33434:SF4">
    <property type="entry name" value="PHOSPHATASE PROTEIN"/>
    <property type="match status" value="1"/>
</dbReference>
<dbReference type="NCBIfam" id="TIGR03599">
    <property type="entry name" value="YloV"/>
    <property type="match status" value="1"/>
</dbReference>
<dbReference type="GO" id="GO:0006071">
    <property type="term" value="P:glycerol metabolic process"/>
    <property type="evidence" value="ECO:0007669"/>
    <property type="project" value="InterPro"/>
</dbReference>
<keyword evidence="3" id="KW-1185">Reference proteome</keyword>
<gene>
    <name evidence="2" type="ORF">SAMN05192551_101294</name>
</gene>
<dbReference type="SUPFAM" id="SSF101473">
    <property type="entry name" value="DhaL-like"/>
    <property type="match status" value="1"/>
</dbReference>
<dbReference type="Pfam" id="PF02734">
    <property type="entry name" value="Dak2"/>
    <property type="match status" value="1"/>
</dbReference>
<reference evidence="3" key="1">
    <citation type="submission" date="2016-10" db="EMBL/GenBank/DDBJ databases">
        <authorList>
            <person name="Varghese N."/>
            <person name="Submissions S."/>
        </authorList>
    </citation>
    <scope>NUCLEOTIDE SEQUENCE [LARGE SCALE GENOMIC DNA]</scope>
    <source>
        <strain evidence="3">Z-7934</strain>
    </source>
</reference>
<proteinExistence type="predicted"/>
<dbReference type="InterPro" id="IPR019986">
    <property type="entry name" value="YloV-like"/>
</dbReference>
<dbReference type="GO" id="GO:0004371">
    <property type="term" value="F:glycerone kinase activity"/>
    <property type="evidence" value="ECO:0007669"/>
    <property type="project" value="InterPro"/>
</dbReference>
<dbReference type="RefSeq" id="WP_330390903.1">
    <property type="nucleotide sequence ID" value="NZ_FOQA01000001.1"/>
</dbReference>
<dbReference type="Pfam" id="PF13684">
    <property type="entry name" value="FakA-like_C"/>
    <property type="match status" value="1"/>
</dbReference>
<dbReference type="InterPro" id="IPR036117">
    <property type="entry name" value="DhaL_dom_sf"/>
</dbReference>
<sequence length="543" mass="60143">MNTQTINGKNYRNMMISARQSLLDQQEIINSLNVFPVPDGDTGTNMTLTVEAAIKELNKSETENIDELAEAVANGSLMGARGNSGVILSQLFRGFAKSLKTKKEITVKDIAMAMKNASDTAYQAVMKPTEGTILTVARESADAAMMLAEKEEDIERFLRLVILKANESLERTPDQLRVLKEAGVVDSGGKGLVAIMEGALKGIFGEKDFVLDKNKDNQENYPYLYEVDPGEIHFGYCTEFIINAKDADVAIFKSKITHHGDSMLVVANEKLMKVHIHTNHPGKVLEEALKIGDLTDIKIDNMKLQHQHKNFKPKEEKVTTDNVSSKPYGMISVAMGQGLKSIMEDFCVDVIIEGGQTMNPSTEDFLNAIEKIDAEHIFIMPNNSNIIMAANQAKGISDKSITVIPTKTIPQGISAILAFNPDVKPTENELAMNQAIREVKTGQVTYAVRDTSFNGMTISKDEIIGLSDKEIRSAGNNLNEVSAELVEKMITVQDEIMTIYYGEDTTLEEAKELQKQMTLKYKDVEVEVYEGGQPLYYYIISIE</sequence>
<dbReference type="InterPro" id="IPR048394">
    <property type="entry name" value="FakA-like_M"/>
</dbReference>
<dbReference type="PROSITE" id="PS51480">
    <property type="entry name" value="DHAL"/>
    <property type="match status" value="1"/>
</dbReference>
<dbReference type="SMART" id="SM01120">
    <property type="entry name" value="Dak2"/>
    <property type="match status" value="1"/>
</dbReference>
<organism evidence="2 3">
    <name type="scientific">Tindallia magadiensis</name>
    <dbReference type="NCBI Taxonomy" id="69895"/>
    <lineage>
        <taxon>Bacteria</taxon>
        <taxon>Bacillati</taxon>
        <taxon>Bacillota</taxon>
        <taxon>Clostridia</taxon>
        <taxon>Peptostreptococcales</taxon>
        <taxon>Tindalliaceae</taxon>
        <taxon>Tindallia</taxon>
    </lineage>
</organism>
<dbReference type="SMART" id="SM01121">
    <property type="entry name" value="Dak1_2"/>
    <property type="match status" value="1"/>
</dbReference>
<dbReference type="InterPro" id="IPR004007">
    <property type="entry name" value="DhaL_dom"/>
</dbReference>
<dbReference type="InterPro" id="IPR033470">
    <property type="entry name" value="FakA-like_C"/>
</dbReference>
<evidence type="ECO:0000259" key="1">
    <source>
        <dbReference type="PROSITE" id="PS51480"/>
    </source>
</evidence>
<dbReference type="AlphaFoldDB" id="A0A1I3ALX2"/>
<evidence type="ECO:0000313" key="3">
    <source>
        <dbReference type="Proteomes" id="UP000199287"/>
    </source>
</evidence>